<keyword evidence="8" id="KW-1185">Reference proteome</keyword>
<comment type="similarity">
    <text evidence="2 5">Belongs to the threonine aldolase family.</text>
</comment>
<gene>
    <name evidence="7" type="ORF">CSC94_09285</name>
</gene>
<evidence type="ECO:0000256" key="2">
    <source>
        <dbReference type="ARBA" id="ARBA00006966"/>
    </source>
</evidence>
<keyword evidence="5" id="KW-0456">Lyase</keyword>
<dbReference type="PIRSF" id="PIRSF038940">
    <property type="entry name" value="Low_specificity_LTA"/>
    <property type="match status" value="1"/>
</dbReference>
<dbReference type="PANTHER" id="PTHR48097">
    <property type="entry name" value="L-THREONINE ALDOLASE-RELATED"/>
    <property type="match status" value="1"/>
</dbReference>
<dbReference type="EC" id="4.1.2.48" evidence="5"/>
<organism evidence="7 8">
    <name type="scientific">Zhengella mangrovi</name>
    <dbReference type="NCBI Taxonomy" id="1982044"/>
    <lineage>
        <taxon>Bacteria</taxon>
        <taxon>Pseudomonadati</taxon>
        <taxon>Pseudomonadota</taxon>
        <taxon>Alphaproteobacteria</taxon>
        <taxon>Hyphomicrobiales</taxon>
        <taxon>Notoacmeibacteraceae</taxon>
        <taxon>Zhengella</taxon>
    </lineage>
</organism>
<dbReference type="InterPro" id="IPR001597">
    <property type="entry name" value="ArAA_b-elim_lyase/Thr_aldolase"/>
</dbReference>
<comment type="catalytic activity">
    <reaction evidence="5">
        <text>L-threonine = acetaldehyde + glycine</text>
        <dbReference type="Rhea" id="RHEA:19625"/>
        <dbReference type="ChEBI" id="CHEBI:15343"/>
        <dbReference type="ChEBI" id="CHEBI:57305"/>
        <dbReference type="ChEBI" id="CHEBI:57926"/>
        <dbReference type="EC" id="4.1.2.48"/>
    </reaction>
</comment>
<protein>
    <recommendedName>
        <fullName evidence="5">L-threonine aldolase</fullName>
        <ecNumber evidence="5">4.1.2.48</ecNumber>
    </recommendedName>
</protein>
<dbReference type="Proteomes" id="UP000221168">
    <property type="component" value="Unassembled WGS sequence"/>
</dbReference>
<dbReference type="InterPro" id="IPR015421">
    <property type="entry name" value="PyrdxlP-dep_Trfase_major"/>
</dbReference>
<sequence length="351" mass="37785">MHFASDNWSGCHPAISANLQRHAAGFARAYGASDLDRSIEARFNELFEREVAVLFVGTGTAANSLALAAVNRPGGVSFCHREAHMIEDECGAPEYFTGGARLHPVDGAGGKIEPANLSRELKRFPPDFVHAGQPMAVSLTQATEVGTVYELAEIAAVADVAHGHGLPLHMDGARFANALSTLDCTPAEMTWKAGVDVLSFGGTKNGCWCAEALVFFDPGRARDLPFIRKRAAQLFSKSRFIAAQFEAYLADGLWLDLAAHSNAMAQDLAHVINASGSMRLAWKPQANEIFAILARSEMERLQAAGAVFYPWNPPHGMEDEIAEGETLARLVTSFATQKADIDAFARLLGQS</sequence>
<dbReference type="Gene3D" id="3.90.1150.10">
    <property type="entry name" value="Aspartate Aminotransferase, domain 1"/>
    <property type="match status" value="1"/>
</dbReference>
<evidence type="ECO:0000313" key="8">
    <source>
        <dbReference type="Proteomes" id="UP000221168"/>
    </source>
</evidence>
<comment type="caution">
    <text evidence="7">The sequence shown here is derived from an EMBL/GenBank/DDBJ whole genome shotgun (WGS) entry which is preliminary data.</text>
</comment>
<dbReference type="GO" id="GO:0006567">
    <property type="term" value="P:L-threonine catabolic process"/>
    <property type="evidence" value="ECO:0007669"/>
    <property type="project" value="UniProtKB-UniRule"/>
</dbReference>
<evidence type="ECO:0000313" key="7">
    <source>
        <dbReference type="EMBL" id="PHP67228.1"/>
    </source>
</evidence>
<reference evidence="7 8" key="1">
    <citation type="submission" date="2017-10" db="EMBL/GenBank/DDBJ databases">
        <title>Sedimentibacterium mangrovi gen. nov., sp. nov., a novel member of family Phyllobacteriacea isolated from mangrove sediment.</title>
        <authorList>
            <person name="Liao H."/>
            <person name="Tian Y."/>
        </authorList>
    </citation>
    <scope>NUCLEOTIDE SEQUENCE [LARGE SCALE GENOMIC DNA]</scope>
    <source>
        <strain evidence="7 8">X9-2-2</strain>
    </source>
</reference>
<dbReference type="InterPro" id="IPR026273">
    <property type="entry name" value="Low_specificity_L-TA_bact"/>
</dbReference>
<dbReference type="EMBL" id="PDVP01000004">
    <property type="protein sequence ID" value="PHP67228.1"/>
    <property type="molecule type" value="Genomic_DNA"/>
</dbReference>
<evidence type="ECO:0000256" key="3">
    <source>
        <dbReference type="ARBA" id="ARBA00011881"/>
    </source>
</evidence>
<dbReference type="PANTHER" id="PTHR48097:SF5">
    <property type="entry name" value="LOW SPECIFICITY L-THREONINE ALDOLASE"/>
    <property type="match status" value="1"/>
</dbReference>
<comment type="subunit">
    <text evidence="3">Homotetramer.</text>
</comment>
<feature type="domain" description="Aromatic amino acid beta-eliminating lyase/threonine aldolase" evidence="6">
    <location>
        <begin position="3"/>
        <end position="280"/>
    </location>
</feature>
<comment type="function">
    <text evidence="5">Catalyzes the cleavage of L-allo-threonine and L-threonine to glycine and acetaldehyde.</text>
</comment>
<dbReference type="InterPro" id="IPR015424">
    <property type="entry name" value="PyrdxlP-dep_Trfase"/>
</dbReference>
<evidence type="ECO:0000256" key="4">
    <source>
        <dbReference type="ARBA" id="ARBA00022898"/>
    </source>
</evidence>
<dbReference type="InterPro" id="IPR015422">
    <property type="entry name" value="PyrdxlP-dep_Trfase_small"/>
</dbReference>
<evidence type="ECO:0000259" key="6">
    <source>
        <dbReference type="Pfam" id="PF01212"/>
    </source>
</evidence>
<dbReference type="RefSeq" id="WP_099306055.1">
    <property type="nucleotide sequence ID" value="NZ_PDVP01000004.1"/>
</dbReference>
<name>A0A2G1QPT0_9HYPH</name>
<dbReference type="OrthoDB" id="9774495at2"/>
<dbReference type="Gene3D" id="3.40.640.10">
    <property type="entry name" value="Type I PLP-dependent aspartate aminotransferase-like (Major domain)"/>
    <property type="match status" value="1"/>
</dbReference>
<accession>A0A2G1QPT0</accession>
<keyword evidence="4 5" id="KW-0663">Pyridoxal phosphate</keyword>
<evidence type="ECO:0000256" key="5">
    <source>
        <dbReference type="PIRNR" id="PIRNR038940"/>
    </source>
</evidence>
<dbReference type="AlphaFoldDB" id="A0A2G1QPT0"/>
<dbReference type="SUPFAM" id="SSF53383">
    <property type="entry name" value="PLP-dependent transferases"/>
    <property type="match status" value="1"/>
</dbReference>
<dbReference type="Pfam" id="PF01212">
    <property type="entry name" value="Beta_elim_lyase"/>
    <property type="match status" value="1"/>
</dbReference>
<dbReference type="GO" id="GO:0008732">
    <property type="term" value="F:L-allo-threonine aldolase activity"/>
    <property type="evidence" value="ECO:0007669"/>
    <property type="project" value="RHEA"/>
</dbReference>
<comment type="cofactor">
    <cofactor evidence="1 5">
        <name>pyridoxal 5'-phosphate</name>
        <dbReference type="ChEBI" id="CHEBI:597326"/>
    </cofactor>
</comment>
<evidence type="ECO:0000256" key="1">
    <source>
        <dbReference type="ARBA" id="ARBA00001933"/>
    </source>
</evidence>
<proteinExistence type="inferred from homology"/>
<comment type="catalytic activity">
    <reaction evidence="5">
        <text>L-allo-threonine = acetaldehyde + glycine</text>
        <dbReference type="Rhea" id="RHEA:26209"/>
        <dbReference type="ChEBI" id="CHEBI:15343"/>
        <dbReference type="ChEBI" id="CHEBI:57305"/>
        <dbReference type="ChEBI" id="CHEBI:58585"/>
        <dbReference type="EC" id="4.1.2.48"/>
    </reaction>
</comment>